<dbReference type="InterPro" id="IPR035437">
    <property type="entry name" value="SNase_OB-fold_sf"/>
</dbReference>
<reference evidence="6" key="1">
    <citation type="journal article" date="2013" name="Proc. Natl. Acad. Sci. U.S.A.">
        <title>Improving the coverage of the cyanobacterial phylum using diversity-driven genome sequencing.</title>
        <authorList>
            <person name="Shih P.M."/>
            <person name="Wu D."/>
            <person name="Latifi A."/>
            <person name="Axen S.D."/>
            <person name="Fewer D.P."/>
            <person name="Talla E."/>
            <person name="Calteau A."/>
            <person name="Cai F."/>
            <person name="Tandeau de Marsac N."/>
            <person name="Rippka R."/>
            <person name="Herdman M."/>
            <person name="Sivonen K."/>
            <person name="Coursin T."/>
            <person name="Laurent T."/>
            <person name="Goodwin L."/>
            <person name="Nolan M."/>
            <person name="Davenport K.W."/>
            <person name="Han C.S."/>
            <person name="Rubin E.M."/>
            <person name="Eisen J.A."/>
            <person name="Woyke T."/>
            <person name="Gugger M."/>
            <person name="Kerfeld C.A."/>
        </authorList>
    </citation>
    <scope>NUCLEOTIDE SEQUENCE [LARGE SCALE GENOMIC DNA]</scope>
    <source>
        <strain evidence="6">PCC 10605</strain>
        <plasmid evidence="6">Plasmid pCYAN10605.01</plasmid>
    </source>
</reference>
<dbReference type="Gene3D" id="2.40.50.90">
    <property type="match status" value="1"/>
</dbReference>
<dbReference type="AlphaFoldDB" id="K9ZA47"/>
<dbReference type="InterPro" id="IPR016071">
    <property type="entry name" value="Staphylococal_nuclease_OB-fold"/>
</dbReference>
<organism evidence="5 6">
    <name type="scientific">Cyanobacterium aponinum (strain PCC 10605)</name>
    <dbReference type="NCBI Taxonomy" id="755178"/>
    <lineage>
        <taxon>Bacteria</taxon>
        <taxon>Bacillati</taxon>
        <taxon>Cyanobacteriota</taxon>
        <taxon>Cyanophyceae</taxon>
        <taxon>Oscillatoriophycideae</taxon>
        <taxon>Chroococcales</taxon>
        <taxon>Geminocystaceae</taxon>
        <taxon>Cyanobacterium</taxon>
    </lineage>
</organism>
<keyword evidence="2" id="KW-0255">Endonuclease</keyword>
<sequence>MNKIIGFFIFIFCVYSVFDALSNSPSEEFTQYQISSVHDGDTMRVRRPENEELKVRFACIDAREIGQQGGRSDLNFLISLLQTHDNRVKLQIMGKDRFGRTIAVVWAGNVLVPLAQVEAGQAFVYHRYKDDCPYYQEIKEAEAIAQKNKVGLWGEKIEYPWEWRRRNKK</sequence>
<keyword evidence="3" id="KW-0378">Hydrolase</keyword>
<dbReference type="Pfam" id="PF00565">
    <property type="entry name" value="SNase"/>
    <property type="match status" value="1"/>
</dbReference>
<evidence type="ECO:0000313" key="5">
    <source>
        <dbReference type="EMBL" id="AFZ55592.1"/>
    </source>
</evidence>
<dbReference type="RefSeq" id="WP_015221307.1">
    <property type="nucleotide sequence ID" value="NC_019777.1"/>
</dbReference>
<dbReference type="SMART" id="SM00318">
    <property type="entry name" value="SNc"/>
    <property type="match status" value="1"/>
</dbReference>
<dbReference type="HOGENOM" id="CLU_046484_7_2_3"/>
<evidence type="ECO:0000256" key="1">
    <source>
        <dbReference type="ARBA" id="ARBA00022722"/>
    </source>
</evidence>
<gene>
    <name evidence="5" type="ordered locus">Cyan10605_3559</name>
</gene>
<keyword evidence="5" id="KW-0614">Plasmid</keyword>
<dbReference type="SUPFAM" id="SSF50199">
    <property type="entry name" value="Staphylococcal nuclease"/>
    <property type="match status" value="1"/>
</dbReference>
<protein>
    <submittedName>
        <fullName evidence="5">Nuclease (SNase domain-containing protein)</fullName>
    </submittedName>
</protein>
<evidence type="ECO:0000259" key="4">
    <source>
        <dbReference type="PROSITE" id="PS50830"/>
    </source>
</evidence>
<dbReference type="PANTHER" id="PTHR12302">
    <property type="entry name" value="EBNA2 BINDING PROTEIN P100"/>
    <property type="match status" value="1"/>
</dbReference>
<dbReference type="OrthoDB" id="465137at2"/>
<dbReference type="GO" id="GO:0004519">
    <property type="term" value="F:endonuclease activity"/>
    <property type="evidence" value="ECO:0007669"/>
    <property type="project" value="UniProtKB-KW"/>
</dbReference>
<dbReference type="GO" id="GO:0016787">
    <property type="term" value="F:hydrolase activity"/>
    <property type="evidence" value="ECO:0007669"/>
    <property type="project" value="UniProtKB-KW"/>
</dbReference>
<evidence type="ECO:0000256" key="3">
    <source>
        <dbReference type="ARBA" id="ARBA00022801"/>
    </source>
</evidence>
<evidence type="ECO:0000313" key="6">
    <source>
        <dbReference type="Proteomes" id="UP000010480"/>
    </source>
</evidence>
<proteinExistence type="predicted"/>
<keyword evidence="6" id="KW-1185">Reference proteome</keyword>
<name>K9ZA47_CYAAP</name>
<keyword evidence="1" id="KW-0540">Nuclease</keyword>
<dbReference type="eggNOG" id="COG1525">
    <property type="taxonomic scope" value="Bacteria"/>
</dbReference>
<dbReference type="PANTHER" id="PTHR12302:SF3">
    <property type="entry name" value="SERINE_THREONINE-PROTEIN KINASE 31"/>
    <property type="match status" value="1"/>
</dbReference>
<evidence type="ECO:0000256" key="2">
    <source>
        <dbReference type="ARBA" id="ARBA00022759"/>
    </source>
</evidence>
<dbReference type="PROSITE" id="PS50830">
    <property type="entry name" value="TNASE_3"/>
    <property type="match status" value="1"/>
</dbReference>
<dbReference type="Proteomes" id="UP000010480">
    <property type="component" value="Plasmid pCYAN10605.01"/>
</dbReference>
<accession>K9ZA47</accession>
<geneLocation type="plasmid" evidence="5 6">
    <name>pCYAN10605.01</name>
</geneLocation>
<feature type="domain" description="TNase-like" evidence="4">
    <location>
        <begin position="28"/>
        <end position="155"/>
    </location>
</feature>
<dbReference type="KEGG" id="can:Cyan10605_3559"/>
<dbReference type="EMBL" id="CP003948">
    <property type="protein sequence ID" value="AFZ55592.1"/>
    <property type="molecule type" value="Genomic_DNA"/>
</dbReference>